<keyword evidence="3" id="KW-0472">Membrane</keyword>
<evidence type="ECO:0000256" key="2">
    <source>
        <dbReference type="ARBA" id="ARBA00022801"/>
    </source>
</evidence>
<dbReference type="AlphaFoldDB" id="A0A8D5AP47"/>
<evidence type="ECO:0000256" key="3">
    <source>
        <dbReference type="SAM" id="Phobius"/>
    </source>
</evidence>
<evidence type="ECO:0000313" key="5">
    <source>
        <dbReference type="EMBL" id="BBL72705.1"/>
    </source>
</evidence>
<dbReference type="EMBL" id="AP019782">
    <property type="protein sequence ID" value="BBL72705.1"/>
    <property type="molecule type" value="Genomic_DNA"/>
</dbReference>
<keyword evidence="3" id="KW-1133">Transmembrane helix</keyword>
<evidence type="ECO:0000256" key="1">
    <source>
        <dbReference type="ARBA" id="ARBA00009045"/>
    </source>
</evidence>
<comment type="similarity">
    <text evidence="1">Belongs to the peptidase S54 family.</text>
</comment>
<keyword evidence="3" id="KW-0812">Transmembrane</keyword>
<dbReference type="GO" id="GO:0016020">
    <property type="term" value="C:membrane"/>
    <property type="evidence" value="ECO:0007669"/>
    <property type="project" value="InterPro"/>
</dbReference>
<reference evidence="5" key="1">
    <citation type="submission" date="2019-06" db="EMBL/GenBank/DDBJ databases">
        <title>Complete genome sequence of Methylogaea oryzae strain JCM16910.</title>
        <authorList>
            <person name="Asakawa S."/>
        </authorList>
    </citation>
    <scope>NUCLEOTIDE SEQUENCE</scope>
    <source>
        <strain evidence="5">E10</strain>
    </source>
</reference>
<evidence type="ECO:0000313" key="6">
    <source>
        <dbReference type="Proteomes" id="UP000824988"/>
    </source>
</evidence>
<dbReference type="KEGG" id="moz:MoryE10_33110"/>
<keyword evidence="5" id="KW-0645">Protease</keyword>
<feature type="transmembrane region" description="Helical" evidence="3">
    <location>
        <begin position="118"/>
        <end position="138"/>
    </location>
</feature>
<sequence length="214" mass="23923">MTWTLIGLNTAVFLGTQFLLDEPQRNVFFQLYGLVPGRYTHPDWAALAGFPPNDFSPFLVSLFVHSSWLHLVLNMWLLWIFGDNVEDRMGGARFVAFYIACGLLASAMHIVFNASSAIPTVGASGAIAGIMGAFYFLYPNARIVLWFPIFLLPLFAEIPAIAFVGLWVIIQLYKATTFDPMAQPYADVAWWGHIGGFVAGMLLHRLFLSAERNR</sequence>
<dbReference type="FunFam" id="1.20.1540.10:FF:000027">
    <property type="entry name" value="Rhomboid family intramembrane serine protease"/>
    <property type="match status" value="1"/>
</dbReference>
<organism evidence="5 6">
    <name type="scientific">Methylogaea oryzae</name>
    <dbReference type="NCBI Taxonomy" id="1295382"/>
    <lineage>
        <taxon>Bacteria</taxon>
        <taxon>Pseudomonadati</taxon>
        <taxon>Pseudomonadota</taxon>
        <taxon>Gammaproteobacteria</taxon>
        <taxon>Methylococcales</taxon>
        <taxon>Methylococcaceae</taxon>
        <taxon>Methylogaea</taxon>
    </lineage>
</organism>
<feature type="transmembrane region" description="Helical" evidence="3">
    <location>
        <begin position="190"/>
        <end position="208"/>
    </location>
</feature>
<evidence type="ECO:0000259" key="4">
    <source>
        <dbReference type="Pfam" id="PF01694"/>
    </source>
</evidence>
<feature type="transmembrane region" description="Helical" evidence="3">
    <location>
        <begin position="94"/>
        <end position="112"/>
    </location>
</feature>
<proteinExistence type="inferred from homology"/>
<dbReference type="Pfam" id="PF01694">
    <property type="entry name" value="Rhomboid"/>
    <property type="match status" value="1"/>
</dbReference>
<feature type="transmembrane region" description="Helical" evidence="3">
    <location>
        <begin position="145"/>
        <end position="170"/>
    </location>
</feature>
<dbReference type="InterPro" id="IPR050925">
    <property type="entry name" value="Rhomboid_protease_S54"/>
</dbReference>
<dbReference type="GO" id="GO:0004252">
    <property type="term" value="F:serine-type endopeptidase activity"/>
    <property type="evidence" value="ECO:0007669"/>
    <property type="project" value="InterPro"/>
</dbReference>
<dbReference type="PANTHER" id="PTHR43731:SF14">
    <property type="entry name" value="PRESENILIN-ASSOCIATED RHOMBOID-LIKE PROTEIN, MITOCHONDRIAL"/>
    <property type="match status" value="1"/>
</dbReference>
<protein>
    <submittedName>
        <fullName evidence="5">Rhomboid family intramembrane serine protease</fullName>
    </submittedName>
</protein>
<gene>
    <name evidence="5" type="ORF">MoryE10_33110</name>
</gene>
<accession>A0A8D5AP47</accession>
<keyword evidence="6" id="KW-1185">Reference proteome</keyword>
<feature type="transmembrane region" description="Helical" evidence="3">
    <location>
        <begin position="58"/>
        <end position="82"/>
    </location>
</feature>
<dbReference type="Proteomes" id="UP000824988">
    <property type="component" value="Chromosome"/>
</dbReference>
<keyword evidence="2" id="KW-0378">Hydrolase</keyword>
<name>A0A8D5AP47_9GAMM</name>
<feature type="domain" description="Peptidase S54 rhomboid" evidence="4">
    <location>
        <begin position="55"/>
        <end position="208"/>
    </location>
</feature>
<dbReference type="GO" id="GO:0006508">
    <property type="term" value="P:proteolysis"/>
    <property type="evidence" value="ECO:0007669"/>
    <property type="project" value="UniProtKB-KW"/>
</dbReference>
<dbReference type="InterPro" id="IPR022764">
    <property type="entry name" value="Peptidase_S54_rhomboid_dom"/>
</dbReference>
<dbReference type="PANTHER" id="PTHR43731">
    <property type="entry name" value="RHOMBOID PROTEASE"/>
    <property type="match status" value="1"/>
</dbReference>